<dbReference type="Proteomes" id="UP000032430">
    <property type="component" value="Plasmid II"/>
</dbReference>
<organism evidence="1 2">
    <name type="scientific">Legionella fallonii LLAP-10</name>
    <dbReference type="NCBI Taxonomy" id="1212491"/>
    <lineage>
        <taxon>Bacteria</taxon>
        <taxon>Pseudomonadati</taxon>
        <taxon>Pseudomonadota</taxon>
        <taxon>Gammaproteobacteria</taxon>
        <taxon>Legionellales</taxon>
        <taxon>Legionellaceae</taxon>
        <taxon>Legionella</taxon>
    </lineage>
</organism>
<proteinExistence type="predicted"/>
<gene>
    <name evidence="1" type="primary">trbI</name>
    <name evidence="1" type="ORF">LFA_pA0116</name>
</gene>
<dbReference type="AlphaFoldDB" id="A0A098GCL7"/>
<keyword evidence="1" id="KW-0614">Plasmid</keyword>
<dbReference type="Pfam" id="PF09677">
    <property type="entry name" value="TrbI_Ftype"/>
    <property type="match status" value="1"/>
</dbReference>
<evidence type="ECO:0000313" key="2">
    <source>
        <dbReference type="Proteomes" id="UP000032430"/>
    </source>
</evidence>
<reference evidence="2" key="1">
    <citation type="submission" date="2014-09" db="EMBL/GenBank/DDBJ databases">
        <authorList>
            <person name="Gomez-Valero L."/>
        </authorList>
    </citation>
    <scope>NUCLEOTIDE SEQUENCE [LARGE SCALE GENOMIC DNA]</scope>
    <source>
        <strain evidence="2">ATCC700992</strain>
        <plasmid evidence="2">LLAP10_pA</plasmid>
    </source>
</reference>
<geneLocation type="plasmid" evidence="2">
    <name>LLAP10_pA</name>
</geneLocation>
<dbReference type="KEGG" id="lfa:LFA_pA0116"/>
<sequence>MNKVLSTVLSIGVPLLILQGFNFWLMKPKNIGTVDIVAITSEFVRNEAKNNHSKQEKETAIKSFSYRLEASLNELSRSQSLIILPKEAVIKGGTDYTQTVISMIQKEAES</sequence>
<dbReference type="HOGENOM" id="CLU_2167816_0_0_6"/>
<dbReference type="RefSeq" id="WP_172653505.1">
    <property type="nucleotide sequence ID" value="NZ_LN614828.1"/>
</dbReference>
<accession>A0A098GCL7</accession>
<dbReference type="InterPro" id="IPR014115">
    <property type="entry name" value="TrbI_Ftype"/>
</dbReference>
<evidence type="ECO:0000313" key="1">
    <source>
        <dbReference type="EMBL" id="CEG59221.1"/>
    </source>
</evidence>
<protein>
    <submittedName>
        <fullName evidence="1">F pilus extension/retraction protein trbI</fullName>
    </submittedName>
</protein>
<keyword evidence="2" id="KW-1185">Reference proteome</keyword>
<name>A0A098GCL7_9GAMM</name>
<dbReference type="EMBL" id="LN614828">
    <property type="protein sequence ID" value="CEG59221.1"/>
    <property type="molecule type" value="Genomic_DNA"/>
</dbReference>